<dbReference type="EMBL" id="JAUCMX010000029">
    <property type="protein sequence ID" value="KAK3507242.1"/>
    <property type="molecule type" value="Genomic_DNA"/>
</dbReference>
<dbReference type="Proteomes" id="UP001274896">
    <property type="component" value="Unassembled WGS sequence"/>
</dbReference>
<dbReference type="PANTHER" id="PTHR47510:SF3">
    <property type="entry name" value="ENDO_EXONUCLEASE_PHOSPHATASE DOMAIN-CONTAINING PROTEIN"/>
    <property type="match status" value="1"/>
</dbReference>
<dbReference type="AlphaFoldDB" id="A0AAE0UJL5"/>
<accession>A0AAE0UJL5</accession>
<dbReference type="PANTHER" id="PTHR47510">
    <property type="entry name" value="REVERSE TRANSCRIPTASE DOMAIN-CONTAINING PROTEIN"/>
    <property type="match status" value="1"/>
</dbReference>
<evidence type="ECO:0008006" key="3">
    <source>
        <dbReference type="Google" id="ProtNLM"/>
    </source>
</evidence>
<evidence type="ECO:0000313" key="2">
    <source>
        <dbReference type="Proteomes" id="UP001274896"/>
    </source>
</evidence>
<reference evidence="1" key="1">
    <citation type="submission" date="2023-06" db="EMBL/GenBank/DDBJ databases">
        <title>Male Hemibagrus guttatus genome.</title>
        <authorList>
            <person name="Bian C."/>
        </authorList>
    </citation>
    <scope>NUCLEOTIDE SEQUENCE</scope>
    <source>
        <strain evidence="1">Male_cb2023</strain>
        <tissue evidence="1">Muscle</tissue>
    </source>
</reference>
<protein>
    <recommendedName>
        <fullName evidence="3">Reverse transcriptase</fullName>
    </recommendedName>
</protein>
<organism evidence="1 2">
    <name type="scientific">Hemibagrus guttatus</name>
    <dbReference type="NCBI Taxonomy" id="175788"/>
    <lineage>
        <taxon>Eukaryota</taxon>
        <taxon>Metazoa</taxon>
        <taxon>Chordata</taxon>
        <taxon>Craniata</taxon>
        <taxon>Vertebrata</taxon>
        <taxon>Euteleostomi</taxon>
        <taxon>Actinopterygii</taxon>
        <taxon>Neopterygii</taxon>
        <taxon>Teleostei</taxon>
        <taxon>Ostariophysi</taxon>
        <taxon>Siluriformes</taxon>
        <taxon>Bagridae</taxon>
        <taxon>Hemibagrus</taxon>
    </lineage>
</organism>
<evidence type="ECO:0000313" key="1">
    <source>
        <dbReference type="EMBL" id="KAK3507242.1"/>
    </source>
</evidence>
<proteinExistence type="predicted"/>
<name>A0AAE0UJL5_9TELE</name>
<comment type="caution">
    <text evidence="1">The sequence shown here is derived from an EMBL/GenBank/DDBJ whole genome shotgun (WGS) entry which is preliminary data.</text>
</comment>
<keyword evidence="2" id="KW-1185">Reference proteome</keyword>
<sequence>MDQVTTQKPIILFPNQKPWMDREVRLLLIVRNTAFRSGDREAYSVARANLRRGICKAKYEHKQRIEEHFNSADPRRMCQGFQAITDHKSPSTSPTTSSALLPVELNHFYACFEKGRMEPMLKAELLPGEQPLTLSTSEVFATLSRVNARKASGPHGIPGRVFRACAEQLTDVFTDIFNLSLAQAVVPTCFKSATIVPVPKHSAAVTPLQ</sequence>
<gene>
    <name evidence="1" type="ORF">QTP70_012141</name>
</gene>